<dbReference type="EMBL" id="FQWC01000002">
    <property type="protein sequence ID" value="SHG35580.1"/>
    <property type="molecule type" value="Genomic_DNA"/>
</dbReference>
<dbReference type="STRING" id="370979.SAMN05443663_102610"/>
<protein>
    <submittedName>
        <fullName evidence="1">Uncharacterized protein</fullName>
    </submittedName>
</protein>
<evidence type="ECO:0000313" key="2">
    <source>
        <dbReference type="Proteomes" id="UP000184071"/>
    </source>
</evidence>
<dbReference type="AlphaFoldDB" id="A0A1M5J5U3"/>
<evidence type="ECO:0000313" key="1">
    <source>
        <dbReference type="EMBL" id="SHG35580.1"/>
    </source>
</evidence>
<reference evidence="2" key="1">
    <citation type="submission" date="2016-11" db="EMBL/GenBank/DDBJ databases">
        <authorList>
            <person name="Varghese N."/>
            <person name="Submissions S."/>
        </authorList>
    </citation>
    <scope>NUCLEOTIDE SEQUENCE [LARGE SCALE GENOMIC DNA]</scope>
    <source>
        <strain evidence="2">DSM 17963</strain>
    </source>
</reference>
<organism evidence="1 2">
    <name type="scientific">Flavobacterium defluvii</name>
    <dbReference type="NCBI Taxonomy" id="370979"/>
    <lineage>
        <taxon>Bacteria</taxon>
        <taxon>Pseudomonadati</taxon>
        <taxon>Bacteroidota</taxon>
        <taxon>Flavobacteriia</taxon>
        <taxon>Flavobacteriales</taxon>
        <taxon>Flavobacteriaceae</taxon>
        <taxon>Flavobacterium</taxon>
    </lineage>
</organism>
<gene>
    <name evidence="1" type="ORF">SAMN05443663_102610</name>
</gene>
<keyword evidence="2" id="KW-1185">Reference proteome</keyword>
<sequence>MFSICSYLLLIIPILNLKLVLLDFHTGSISIINLNGLPHRSNERQFKKIDILQY</sequence>
<proteinExistence type="predicted"/>
<dbReference type="Proteomes" id="UP000184071">
    <property type="component" value="Unassembled WGS sequence"/>
</dbReference>
<accession>A0A1M5J5U3</accession>
<name>A0A1M5J5U3_9FLAO</name>